<dbReference type="Gene3D" id="3.30.70.120">
    <property type="match status" value="1"/>
</dbReference>
<organism evidence="1 2">
    <name type="scientific">Bradyrhizobium shewense</name>
    <dbReference type="NCBI Taxonomy" id="1761772"/>
    <lineage>
        <taxon>Bacteria</taxon>
        <taxon>Pseudomonadati</taxon>
        <taxon>Pseudomonadota</taxon>
        <taxon>Alphaproteobacteria</taxon>
        <taxon>Hyphomicrobiales</taxon>
        <taxon>Nitrobacteraceae</taxon>
        <taxon>Bradyrhizobium</taxon>
    </lineage>
</organism>
<reference evidence="2" key="1">
    <citation type="submission" date="2016-08" db="EMBL/GenBank/DDBJ databases">
        <authorList>
            <person name="Varghese N."/>
            <person name="Submissions Spin"/>
        </authorList>
    </citation>
    <scope>NUCLEOTIDE SEQUENCE [LARGE SCALE GENOMIC DNA]</scope>
    <source>
        <strain evidence="2">ERR11</strain>
    </source>
</reference>
<protein>
    <recommendedName>
        <fullName evidence="3">Nitrogen regulatory protein P-II family</fullName>
    </recommendedName>
</protein>
<gene>
    <name evidence="1" type="ORF">GA0061098_1002503</name>
</gene>
<proteinExistence type="predicted"/>
<dbReference type="Pfam" id="PF11582">
    <property type="entry name" value="DUF3240"/>
    <property type="match status" value="1"/>
</dbReference>
<evidence type="ECO:0000313" key="1">
    <source>
        <dbReference type="EMBL" id="SCB19691.1"/>
    </source>
</evidence>
<dbReference type="EMBL" id="FMAI01000002">
    <property type="protein sequence ID" value="SCB19691.1"/>
    <property type="molecule type" value="Genomic_DNA"/>
</dbReference>
<evidence type="ECO:0000313" key="2">
    <source>
        <dbReference type="Proteomes" id="UP000199184"/>
    </source>
</evidence>
<accession>A0A1C3UW58</accession>
<keyword evidence="2" id="KW-1185">Reference proteome</keyword>
<dbReference type="InterPro" id="IPR015867">
    <property type="entry name" value="N-reg_PII/ATP_PRibTrfase_C"/>
</dbReference>
<dbReference type="AlphaFoldDB" id="A0A1C3UW58"/>
<sequence length="103" mass="11299">MIEQPVCLTLIVPHLLREEVFDYLTEQTDLVSGFTASHGAGHGTEIRLHTAAERVKGHADQAVVQVVLSSSDAGRLLDRLWVSFAGTKLVYWTIPVTELGTID</sequence>
<dbReference type="InterPro" id="IPR021634">
    <property type="entry name" value="DUF3240"/>
</dbReference>
<dbReference type="RefSeq" id="WP_091955021.1">
    <property type="nucleotide sequence ID" value="NZ_FMAI01000002.1"/>
</dbReference>
<dbReference type="Proteomes" id="UP000199184">
    <property type="component" value="Unassembled WGS sequence"/>
</dbReference>
<name>A0A1C3UW58_9BRAD</name>
<evidence type="ECO:0008006" key="3">
    <source>
        <dbReference type="Google" id="ProtNLM"/>
    </source>
</evidence>